<evidence type="ECO:0000313" key="2">
    <source>
        <dbReference type="EMBL" id="CRL19518.1"/>
    </source>
</evidence>
<evidence type="ECO:0000313" key="3">
    <source>
        <dbReference type="Proteomes" id="UP000053732"/>
    </source>
</evidence>
<dbReference type="Proteomes" id="UP000053732">
    <property type="component" value="Unassembled WGS sequence"/>
</dbReference>
<protein>
    <submittedName>
        <fullName evidence="2">Str. FM013</fullName>
    </submittedName>
</protein>
<name>A0A0G4NZN5_PENC3</name>
<dbReference type="EMBL" id="HG793136">
    <property type="protein sequence ID" value="CRL19518.1"/>
    <property type="molecule type" value="Genomic_DNA"/>
</dbReference>
<evidence type="ECO:0000256" key="1">
    <source>
        <dbReference type="SAM" id="MobiDB-lite"/>
    </source>
</evidence>
<feature type="region of interest" description="Disordered" evidence="1">
    <location>
        <begin position="42"/>
        <end position="91"/>
    </location>
</feature>
<keyword evidence="3" id="KW-1185">Reference proteome</keyword>
<proteinExistence type="predicted"/>
<accession>A0A0G4NZN5</accession>
<dbReference type="STRING" id="1429867.A0A0G4NZN5"/>
<organism evidence="2 3">
    <name type="scientific">Penicillium camemberti (strain FM 013)</name>
    <dbReference type="NCBI Taxonomy" id="1429867"/>
    <lineage>
        <taxon>Eukaryota</taxon>
        <taxon>Fungi</taxon>
        <taxon>Dikarya</taxon>
        <taxon>Ascomycota</taxon>
        <taxon>Pezizomycotina</taxon>
        <taxon>Eurotiomycetes</taxon>
        <taxon>Eurotiomycetidae</taxon>
        <taxon>Eurotiales</taxon>
        <taxon>Aspergillaceae</taxon>
        <taxon>Penicillium</taxon>
    </lineage>
</organism>
<dbReference type="AlphaFoldDB" id="A0A0G4NZN5"/>
<gene>
    <name evidence="2" type="ORF">PCAMFM013_S003g000309</name>
</gene>
<reference evidence="2 3" key="1">
    <citation type="journal article" date="2014" name="Nat. Commun.">
        <title>Multiple recent horizontal transfers of a large genomic region in cheese making fungi.</title>
        <authorList>
            <person name="Cheeseman K."/>
            <person name="Ropars J."/>
            <person name="Renault P."/>
            <person name="Dupont J."/>
            <person name="Gouzy J."/>
            <person name="Branca A."/>
            <person name="Abraham A.L."/>
            <person name="Ceppi M."/>
            <person name="Conseiller E."/>
            <person name="Debuchy R."/>
            <person name="Malagnac F."/>
            <person name="Goarin A."/>
            <person name="Silar P."/>
            <person name="Lacoste S."/>
            <person name="Sallet E."/>
            <person name="Bensimon A."/>
            <person name="Giraud T."/>
            <person name="Brygoo Y."/>
        </authorList>
    </citation>
    <scope>NUCLEOTIDE SEQUENCE [LARGE SCALE GENOMIC DNA]</scope>
    <source>
        <strain evidence="3">FM 013</strain>
    </source>
</reference>
<sequence>MYIYAKPITCTLDDETLRQELGIQGRVAFYDRANPAATLLENGLEQMDPQDVRPPQRLPDTRHRKGRGKGKGASQGQKRAGTTRRRNRRADQFCVHIVANEHHAAQHPS</sequence>